<dbReference type="AlphaFoldDB" id="A0A7C1RQE0"/>
<dbReference type="InterPro" id="IPR001057">
    <property type="entry name" value="Glu/AcGlu_kinase"/>
</dbReference>
<dbReference type="UniPathway" id="UPA00098">
    <property type="reaction ID" value="UER00359"/>
</dbReference>
<dbReference type="EC" id="2.7.2.11" evidence="8"/>
<dbReference type="InterPro" id="IPR005715">
    <property type="entry name" value="Glu_5kinase/COase_Synthase"/>
</dbReference>
<evidence type="ECO:0000256" key="4">
    <source>
        <dbReference type="ARBA" id="ARBA00022679"/>
    </source>
</evidence>
<feature type="binding site" evidence="8">
    <location>
        <begin position="175"/>
        <end position="176"/>
    </location>
    <ligand>
        <name>ATP</name>
        <dbReference type="ChEBI" id="CHEBI:30616"/>
    </ligand>
</feature>
<dbReference type="Pfam" id="PF00696">
    <property type="entry name" value="AA_kinase"/>
    <property type="match status" value="1"/>
</dbReference>
<dbReference type="InterPro" id="IPR011529">
    <property type="entry name" value="Glu_5kinase"/>
</dbReference>
<feature type="binding site" evidence="8">
    <location>
        <position position="56"/>
    </location>
    <ligand>
        <name>substrate</name>
    </ligand>
</feature>
<organism evidence="10">
    <name type="scientific">Aerophobetes bacterium</name>
    <dbReference type="NCBI Taxonomy" id="2030807"/>
    <lineage>
        <taxon>Bacteria</taxon>
        <taxon>Candidatus Aerophobota</taxon>
    </lineage>
</organism>
<dbReference type="InterPro" id="IPR001048">
    <property type="entry name" value="Asp/Glu/Uridylate_kinase"/>
</dbReference>
<keyword evidence="4 8" id="KW-0808">Transferase</keyword>
<feature type="domain" description="PUA" evidence="9">
    <location>
        <begin position="282"/>
        <end position="365"/>
    </location>
</feature>
<evidence type="ECO:0000313" key="10">
    <source>
        <dbReference type="EMBL" id="HDZ50126.1"/>
    </source>
</evidence>
<comment type="similarity">
    <text evidence="8">Belongs to the glutamate 5-kinase family.</text>
</comment>
<dbReference type="EMBL" id="DRFT01000194">
    <property type="protein sequence ID" value="HDZ50126.1"/>
    <property type="molecule type" value="Genomic_DNA"/>
</dbReference>
<reference evidence="10" key="1">
    <citation type="journal article" date="2020" name="mSystems">
        <title>Genome- and Community-Level Interaction Insights into Carbon Utilization and Element Cycling Functions of Hydrothermarchaeota in Hydrothermal Sediment.</title>
        <authorList>
            <person name="Zhou Z."/>
            <person name="Liu Y."/>
            <person name="Xu W."/>
            <person name="Pan J."/>
            <person name="Luo Z.H."/>
            <person name="Li M."/>
        </authorList>
    </citation>
    <scope>NUCLEOTIDE SEQUENCE [LARGE SCALE GENOMIC DNA]</scope>
    <source>
        <strain evidence="10">HyVt-329</strain>
    </source>
</reference>
<dbReference type="GO" id="GO:0003723">
    <property type="term" value="F:RNA binding"/>
    <property type="evidence" value="ECO:0007669"/>
    <property type="project" value="InterPro"/>
</dbReference>
<dbReference type="Proteomes" id="UP000885667">
    <property type="component" value="Unassembled WGS sequence"/>
</dbReference>
<evidence type="ECO:0000256" key="5">
    <source>
        <dbReference type="ARBA" id="ARBA00022741"/>
    </source>
</evidence>
<dbReference type="FunFam" id="3.40.1160.10:FF:000018">
    <property type="entry name" value="Glutamate 5-kinase"/>
    <property type="match status" value="1"/>
</dbReference>
<dbReference type="Pfam" id="PF01472">
    <property type="entry name" value="PUA"/>
    <property type="match status" value="1"/>
</dbReference>
<dbReference type="InterPro" id="IPR036393">
    <property type="entry name" value="AceGlu_kinase-like_sf"/>
</dbReference>
<dbReference type="CDD" id="cd04242">
    <property type="entry name" value="AAK_G5K_ProB"/>
    <property type="match status" value="1"/>
</dbReference>
<dbReference type="InterPro" id="IPR041739">
    <property type="entry name" value="G5K_ProB"/>
</dbReference>
<dbReference type="InterPro" id="IPR002478">
    <property type="entry name" value="PUA"/>
</dbReference>
<keyword evidence="3 8" id="KW-0641">Proline biosynthesis</keyword>
<accession>A0A7C1RQE0</accession>
<dbReference type="NCBIfam" id="TIGR01027">
    <property type="entry name" value="proB"/>
    <property type="match status" value="1"/>
</dbReference>
<dbReference type="Gene3D" id="3.40.1160.10">
    <property type="entry name" value="Acetylglutamate kinase-like"/>
    <property type="match status" value="2"/>
</dbReference>
<proteinExistence type="inferred from homology"/>
<comment type="catalytic activity">
    <reaction evidence="8">
        <text>L-glutamate + ATP = L-glutamyl 5-phosphate + ADP</text>
        <dbReference type="Rhea" id="RHEA:14877"/>
        <dbReference type="ChEBI" id="CHEBI:29985"/>
        <dbReference type="ChEBI" id="CHEBI:30616"/>
        <dbReference type="ChEBI" id="CHEBI:58274"/>
        <dbReference type="ChEBI" id="CHEBI:456216"/>
        <dbReference type="EC" id="2.7.2.11"/>
    </reaction>
</comment>
<keyword evidence="1 8" id="KW-0963">Cytoplasm</keyword>
<dbReference type="SMART" id="SM00359">
    <property type="entry name" value="PUA"/>
    <property type="match status" value="1"/>
</dbReference>
<evidence type="ECO:0000256" key="6">
    <source>
        <dbReference type="ARBA" id="ARBA00022777"/>
    </source>
</evidence>
<evidence type="ECO:0000256" key="2">
    <source>
        <dbReference type="ARBA" id="ARBA00022605"/>
    </source>
</evidence>
<dbReference type="PRINTS" id="PR00474">
    <property type="entry name" value="GLU5KINASE"/>
</dbReference>
<comment type="pathway">
    <text evidence="8">Amino-acid biosynthesis; L-proline biosynthesis; L-glutamate 5-semialdehyde from L-glutamate: step 1/2.</text>
</comment>
<evidence type="ECO:0000256" key="1">
    <source>
        <dbReference type="ARBA" id="ARBA00022490"/>
    </source>
</evidence>
<dbReference type="GO" id="GO:0055129">
    <property type="term" value="P:L-proline biosynthetic process"/>
    <property type="evidence" value="ECO:0007669"/>
    <property type="project" value="UniProtKB-UniRule"/>
</dbReference>
<keyword evidence="2 8" id="KW-0028">Amino-acid biosynthesis</keyword>
<feature type="binding site" evidence="8">
    <location>
        <position position="143"/>
    </location>
    <ligand>
        <name>substrate</name>
    </ligand>
</feature>
<keyword evidence="5 8" id="KW-0547">Nucleotide-binding</keyword>
<protein>
    <recommendedName>
        <fullName evidence="8">Glutamate 5-kinase</fullName>
        <ecNumber evidence="8">2.7.2.11</ecNumber>
    </recommendedName>
    <alternativeName>
        <fullName evidence="8">Gamma-glutamyl kinase</fullName>
        <shortName evidence="8">GK</shortName>
    </alternativeName>
</protein>
<gene>
    <name evidence="8 10" type="primary">proB</name>
    <name evidence="10" type="ORF">ENH69_02770</name>
</gene>
<comment type="subcellular location">
    <subcellularLocation>
        <location evidence="8">Cytoplasm</location>
    </subcellularLocation>
</comment>
<dbReference type="GO" id="GO:0004349">
    <property type="term" value="F:glutamate 5-kinase activity"/>
    <property type="evidence" value="ECO:0007669"/>
    <property type="project" value="UniProtKB-UniRule"/>
</dbReference>
<sequence>MDRDTIIASANRITIKVGSSLLLKEEGSLDFHFLEKLSENIADLISKGKEVILVSSGAIGLGRQELNIRKRSNSISFKQTLASIGQARLMNVYYRLFQQYNLLVGQILLSGVDLSRRSSYLNARNTFLTLLKFKIIPVVNENDTVAVEEIKFGDNDTLSALVAGLIDANLLIIFSDIEGLYTSDPRTNSKAKLIKEVDDVDEKIEKISLSASIEGRVGGMQTKIKAAKIATRSGIPVIIGGGERNFLGRIFAGEERGTLFLPKKDGLTSRKKWIAYAHLLAGTVVVDDGARRALIVEGKSLLAAGIVEITGNFEVGDSVSLLDMNSEEFARGIVHYSSKELKKIKGTKSSLIVKQLGYKYYDEVVHRDNLVIL</sequence>
<dbReference type="FunFam" id="2.30.130.10:FF:000007">
    <property type="entry name" value="Glutamate 5-kinase"/>
    <property type="match status" value="1"/>
</dbReference>
<dbReference type="HAMAP" id="MF_00456">
    <property type="entry name" value="ProB"/>
    <property type="match status" value="1"/>
</dbReference>
<dbReference type="InterPro" id="IPR036974">
    <property type="entry name" value="PUA_sf"/>
</dbReference>
<evidence type="ECO:0000256" key="7">
    <source>
        <dbReference type="ARBA" id="ARBA00022840"/>
    </source>
</evidence>
<dbReference type="CDD" id="cd21157">
    <property type="entry name" value="PUA_G5K"/>
    <property type="match status" value="1"/>
</dbReference>
<feature type="binding site" evidence="8">
    <location>
        <position position="155"/>
    </location>
    <ligand>
        <name>substrate</name>
    </ligand>
</feature>
<comment type="function">
    <text evidence="8">Catalyzes the transfer of a phosphate group to glutamate to form L-glutamate 5-phosphate.</text>
</comment>
<name>A0A7C1RQE0_UNCAE</name>
<dbReference type="PANTHER" id="PTHR43654:SF1">
    <property type="entry name" value="ISOPENTENYL PHOSPHATE KINASE"/>
    <property type="match status" value="1"/>
</dbReference>
<dbReference type="GO" id="GO:0005524">
    <property type="term" value="F:ATP binding"/>
    <property type="evidence" value="ECO:0007669"/>
    <property type="project" value="UniProtKB-KW"/>
</dbReference>
<comment type="caution">
    <text evidence="8">Lacks conserved residue(s) required for the propagation of feature annotation.</text>
</comment>
<evidence type="ECO:0000259" key="9">
    <source>
        <dbReference type="SMART" id="SM00359"/>
    </source>
</evidence>
<comment type="caution">
    <text evidence="10">The sequence shown here is derived from an EMBL/GenBank/DDBJ whole genome shotgun (WGS) entry which is preliminary data.</text>
</comment>
<dbReference type="Gene3D" id="2.30.130.10">
    <property type="entry name" value="PUA domain"/>
    <property type="match status" value="1"/>
</dbReference>
<dbReference type="PROSITE" id="PS50890">
    <property type="entry name" value="PUA"/>
    <property type="match status" value="1"/>
</dbReference>
<keyword evidence="6 8" id="KW-0418">Kinase</keyword>
<evidence type="ECO:0000256" key="8">
    <source>
        <dbReference type="HAMAP-Rule" id="MF_00456"/>
    </source>
</evidence>
<feature type="binding site" evidence="8">
    <location>
        <position position="16"/>
    </location>
    <ligand>
        <name>ATP</name>
        <dbReference type="ChEBI" id="CHEBI:30616"/>
    </ligand>
</feature>
<dbReference type="PIRSF" id="PIRSF000729">
    <property type="entry name" value="GK"/>
    <property type="match status" value="1"/>
</dbReference>
<dbReference type="InterPro" id="IPR015947">
    <property type="entry name" value="PUA-like_sf"/>
</dbReference>
<dbReference type="PANTHER" id="PTHR43654">
    <property type="entry name" value="GLUTAMATE 5-KINASE"/>
    <property type="match status" value="1"/>
</dbReference>
<keyword evidence="7 8" id="KW-0067">ATP-binding</keyword>
<evidence type="ECO:0000256" key="3">
    <source>
        <dbReference type="ARBA" id="ARBA00022650"/>
    </source>
</evidence>
<dbReference type="SUPFAM" id="SSF88697">
    <property type="entry name" value="PUA domain-like"/>
    <property type="match status" value="1"/>
</dbReference>
<dbReference type="SUPFAM" id="SSF53633">
    <property type="entry name" value="Carbamate kinase-like"/>
    <property type="match status" value="1"/>
</dbReference>
<dbReference type="GO" id="GO:0005829">
    <property type="term" value="C:cytosol"/>
    <property type="evidence" value="ECO:0007669"/>
    <property type="project" value="TreeGrafter"/>
</dbReference>